<dbReference type="EMBL" id="MRAD01000002">
    <property type="protein sequence ID" value="OOO63147.1"/>
    <property type="molecule type" value="Genomic_DNA"/>
</dbReference>
<dbReference type="STRING" id="1962263.BS637_01705"/>
<comment type="caution">
    <text evidence="3">The sequence shown here is derived from an EMBL/GenBank/DDBJ whole genome shotgun (WGS) entry which is preliminary data.</text>
</comment>
<feature type="transmembrane region" description="Helical" evidence="1">
    <location>
        <begin position="141"/>
        <end position="157"/>
    </location>
</feature>
<reference evidence="2 4" key="2">
    <citation type="submission" date="2016-12" db="EMBL/GenBank/DDBJ databases">
        <title>Clostridium tepidum sp. nov., a close relative of Clostridium sporogenes and Clostridium botulinum Group I.</title>
        <authorList>
            <person name="Dobritsa A.P."/>
            <person name="Kutumbaka K."/>
            <person name="Werner K."/>
            <person name="Samadpour M."/>
        </authorList>
    </citation>
    <scope>NUCLEOTIDE SEQUENCE [LARGE SCALE GENOMIC DNA]</scope>
    <source>
        <strain evidence="2 4">PE</strain>
    </source>
</reference>
<feature type="transmembrane region" description="Helical" evidence="1">
    <location>
        <begin position="91"/>
        <end position="109"/>
    </location>
</feature>
<protein>
    <recommendedName>
        <fullName evidence="6">DUF2953 domain-containing protein</fullName>
    </recommendedName>
</protein>
<feature type="transmembrane region" description="Helical" evidence="1">
    <location>
        <begin position="6"/>
        <end position="27"/>
    </location>
</feature>
<evidence type="ECO:0000313" key="2">
    <source>
        <dbReference type="EMBL" id="OOO63147.1"/>
    </source>
</evidence>
<dbReference type="OrthoDB" id="1936012at2"/>
<gene>
    <name evidence="2" type="ORF">BS637_01705</name>
    <name evidence="3" type="ORF">BS638_12385</name>
</gene>
<dbReference type="EMBL" id="MRAE01000043">
    <property type="protein sequence ID" value="OOO64026.1"/>
    <property type="molecule type" value="Genomic_DNA"/>
</dbReference>
<dbReference type="Pfam" id="PF11167">
    <property type="entry name" value="DUF2953"/>
    <property type="match status" value="1"/>
</dbReference>
<evidence type="ECO:0008006" key="6">
    <source>
        <dbReference type="Google" id="ProtNLM"/>
    </source>
</evidence>
<reference evidence="3 5" key="1">
    <citation type="submission" date="2016-12" db="EMBL/GenBank/DDBJ databases">
        <title>Clostridium tepidum sp. nov., a close relative of Clostridium sporogenes and Clostridium botulinum Group I.</title>
        <authorList>
            <person name="Dobritsa A.P."/>
            <person name="Kutumbaka K.K."/>
            <person name="Werner K."/>
            <person name="Wiedmann M."/>
            <person name="Asmus A."/>
            <person name="Samadpour M."/>
        </authorList>
    </citation>
    <scope>NUCLEOTIDE SEQUENCE [LARGE SCALE GENOMIC DNA]</scope>
    <source>
        <strain evidence="3 5">IEH 97212</strain>
    </source>
</reference>
<proteinExistence type="predicted"/>
<dbReference type="Proteomes" id="UP000190256">
    <property type="component" value="Unassembled WGS sequence"/>
</dbReference>
<sequence length="167" mass="20053">MLFFIISIFIIFILILVIPFKITVIYVNKHFAVYVYNFKWTQQKNETTGDKKTSKKKDNNKKKALKITLEKCNYKPKASIYTFLNYDLEDAAYLAVTYGILQSLIPYFYNYLIKIFKLKNFNYNITPLFKNKNLIQFKFKGIFYISLVKIIYIYVLFKRNYKSLQKA</sequence>
<keyword evidence="1" id="KW-0472">Membrane</keyword>
<dbReference type="RefSeq" id="WP_078022785.1">
    <property type="nucleotide sequence ID" value="NZ_JADPGM010000001.1"/>
</dbReference>
<keyword evidence="1" id="KW-0812">Transmembrane</keyword>
<dbReference type="Proteomes" id="UP000190206">
    <property type="component" value="Unassembled WGS sequence"/>
</dbReference>
<name>A0A1S9I110_9CLOT</name>
<evidence type="ECO:0000313" key="4">
    <source>
        <dbReference type="Proteomes" id="UP000190206"/>
    </source>
</evidence>
<dbReference type="InterPro" id="IPR021338">
    <property type="entry name" value="DUF2953"/>
</dbReference>
<accession>A0A1S9I110</accession>
<keyword evidence="1" id="KW-1133">Transmembrane helix</keyword>
<dbReference type="AlphaFoldDB" id="A0A1S9I110"/>
<evidence type="ECO:0000256" key="1">
    <source>
        <dbReference type="SAM" id="Phobius"/>
    </source>
</evidence>
<evidence type="ECO:0000313" key="3">
    <source>
        <dbReference type="EMBL" id="OOO64026.1"/>
    </source>
</evidence>
<organism evidence="3 5">
    <name type="scientific">Clostridium tepidum</name>
    <dbReference type="NCBI Taxonomy" id="1962263"/>
    <lineage>
        <taxon>Bacteria</taxon>
        <taxon>Bacillati</taxon>
        <taxon>Bacillota</taxon>
        <taxon>Clostridia</taxon>
        <taxon>Eubacteriales</taxon>
        <taxon>Clostridiaceae</taxon>
        <taxon>Clostridium</taxon>
    </lineage>
</organism>
<evidence type="ECO:0000313" key="5">
    <source>
        <dbReference type="Proteomes" id="UP000190256"/>
    </source>
</evidence>
<keyword evidence="4" id="KW-1185">Reference proteome</keyword>